<comment type="caution">
    <text evidence="1">The sequence shown here is derived from an EMBL/GenBank/DDBJ whole genome shotgun (WGS) entry which is preliminary data.</text>
</comment>
<dbReference type="AlphaFoldDB" id="A0A8H6JVR7"/>
<dbReference type="Proteomes" id="UP000652219">
    <property type="component" value="Unassembled WGS sequence"/>
</dbReference>
<gene>
    <name evidence="1" type="ORF">CSOJ01_00962</name>
</gene>
<evidence type="ECO:0000313" key="2">
    <source>
        <dbReference type="Proteomes" id="UP000652219"/>
    </source>
</evidence>
<evidence type="ECO:0000313" key="1">
    <source>
        <dbReference type="EMBL" id="KAF6820259.1"/>
    </source>
</evidence>
<organism evidence="1 2">
    <name type="scientific">Colletotrichum sojae</name>
    <dbReference type="NCBI Taxonomy" id="2175907"/>
    <lineage>
        <taxon>Eukaryota</taxon>
        <taxon>Fungi</taxon>
        <taxon>Dikarya</taxon>
        <taxon>Ascomycota</taxon>
        <taxon>Pezizomycotina</taxon>
        <taxon>Sordariomycetes</taxon>
        <taxon>Hypocreomycetidae</taxon>
        <taxon>Glomerellales</taxon>
        <taxon>Glomerellaceae</taxon>
        <taxon>Colletotrichum</taxon>
        <taxon>Colletotrichum orchidearum species complex</taxon>
    </lineage>
</organism>
<name>A0A8H6JVR7_9PEZI</name>
<accession>A0A8H6JVR7</accession>
<protein>
    <submittedName>
        <fullName evidence="1">Uncharacterized protein</fullName>
    </submittedName>
</protein>
<reference evidence="1 2" key="1">
    <citation type="journal article" date="2020" name="Phytopathology">
        <title>Genome Sequence Resources of Colletotrichum truncatum, C. plurivorum, C. musicola, and C. sojae: Four Species Pathogenic to Soybean (Glycine max).</title>
        <authorList>
            <person name="Rogerio F."/>
            <person name="Boufleur T.R."/>
            <person name="Ciampi-Guillardi M."/>
            <person name="Sukno S.A."/>
            <person name="Thon M.R."/>
            <person name="Massola Junior N.S."/>
            <person name="Baroncelli R."/>
        </authorList>
    </citation>
    <scope>NUCLEOTIDE SEQUENCE [LARGE SCALE GENOMIC DNA]</scope>
    <source>
        <strain evidence="1 2">LFN0009</strain>
    </source>
</reference>
<proteinExistence type="predicted"/>
<sequence length="181" mass="19505">MAAHGGARRTAIKRRQVQYHRAYGCTVLAAGPSPQAQFAPIPSTRDSAISTKFSDCAAVSPCDSVAFRRKLRTGSMTAGHMRGAPPEEAPRRAGVSLARERHVPGGVLDGSLILAKGELAEDRLGTDDSGLPSVPMQAVLSDNRKRLPSEKCWVQNAYQEVVLNILKLRAWREVASMAVES</sequence>
<dbReference type="EMBL" id="WIGN01000006">
    <property type="protein sequence ID" value="KAF6820259.1"/>
    <property type="molecule type" value="Genomic_DNA"/>
</dbReference>
<keyword evidence="2" id="KW-1185">Reference proteome</keyword>